<reference evidence="1 2" key="1">
    <citation type="journal article" date="2023" name="Plants (Basel)">
        <title>Bridging the Gap: Combining Genomics and Transcriptomics Approaches to Understand Stylosanthes scabra, an Orphan Legume from the Brazilian Caatinga.</title>
        <authorList>
            <person name="Ferreira-Neto J.R.C."/>
            <person name="da Silva M.D."/>
            <person name="Binneck E."/>
            <person name="de Melo N.F."/>
            <person name="da Silva R.H."/>
            <person name="de Melo A.L.T.M."/>
            <person name="Pandolfi V."/>
            <person name="Bustamante F.O."/>
            <person name="Brasileiro-Vidal A.C."/>
            <person name="Benko-Iseppon A.M."/>
        </authorList>
    </citation>
    <scope>NUCLEOTIDE SEQUENCE [LARGE SCALE GENOMIC DNA]</scope>
    <source>
        <tissue evidence="1">Leaves</tissue>
    </source>
</reference>
<evidence type="ECO:0000313" key="1">
    <source>
        <dbReference type="EMBL" id="MED6208900.1"/>
    </source>
</evidence>
<proteinExistence type="predicted"/>
<sequence length="139" mass="16255">MDKALMKAAKVACSTSNQCATRPNTWKHKTLETNTKWRATALDHIIRVGFHEFNVLGDRPPLNKYKDKLWIFLRLQMEHYFSETTFQTPKSHIDNVANKVWMDIGLAFLIEAFNELKKEVAELAREDWAARRTSHQNTH</sequence>
<comment type="caution">
    <text evidence="1">The sequence shown here is derived from an EMBL/GenBank/DDBJ whole genome shotgun (WGS) entry which is preliminary data.</text>
</comment>
<gene>
    <name evidence="1" type="ORF">PIB30_049468</name>
</gene>
<protein>
    <submittedName>
        <fullName evidence="1">Uncharacterized protein</fullName>
    </submittedName>
</protein>
<accession>A0ABU6YER8</accession>
<name>A0ABU6YER8_9FABA</name>
<dbReference type="Proteomes" id="UP001341840">
    <property type="component" value="Unassembled WGS sequence"/>
</dbReference>
<keyword evidence="2" id="KW-1185">Reference proteome</keyword>
<organism evidence="1 2">
    <name type="scientific">Stylosanthes scabra</name>
    <dbReference type="NCBI Taxonomy" id="79078"/>
    <lineage>
        <taxon>Eukaryota</taxon>
        <taxon>Viridiplantae</taxon>
        <taxon>Streptophyta</taxon>
        <taxon>Embryophyta</taxon>
        <taxon>Tracheophyta</taxon>
        <taxon>Spermatophyta</taxon>
        <taxon>Magnoliopsida</taxon>
        <taxon>eudicotyledons</taxon>
        <taxon>Gunneridae</taxon>
        <taxon>Pentapetalae</taxon>
        <taxon>rosids</taxon>
        <taxon>fabids</taxon>
        <taxon>Fabales</taxon>
        <taxon>Fabaceae</taxon>
        <taxon>Papilionoideae</taxon>
        <taxon>50 kb inversion clade</taxon>
        <taxon>dalbergioids sensu lato</taxon>
        <taxon>Dalbergieae</taxon>
        <taxon>Pterocarpus clade</taxon>
        <taxon>Stylosanthes</taxon>
    </lineage>
</organism>
<evidence type="ECO:0000313" key="2">
    <source>
        <dbReference type="Proteomes" id="UP001341840"/>
    </source>
</evidence>
<dbReference type="EMBL" id="JASCZI010241988">
    <property type="protein sequence ID" value="MED6208900.1"/>
    <property type="molecule type" value="Genomic_DNA"/>
</dbReference>